<dbReference type="PANTHER" id="PTHR22749:SF6">
    <property type="entry name" value="RIBOFLAVIN KINASE"/>
    <property type="match status" value="1"/>
</dbReference>
<dbReference type="NCBIfam" id="NF004162">
    <property type="entry name" value="PRK05627.1-5"/>
    <property type="match status" value="1"/>
</dbReference>
<keyword evidence="5 15" id="KW-0288">FMN</keyword>
<dbReference type="Gene3D" id="3.40.50.620">
    <property type="entry name" value="HUPs"/>
    <property type="match status" value="1"/>
</dbReference>
<keyword evidence="12" id="KW-0511">Multifunctional enzyme</keyword>
<keyword evidence="8 15" id="KW-0547">Nucleotide-binding</keyword>
<evidence type="ECO:0000256" key="7">
    <source>
        <dbReference type="ARBA" id="ARBA00022695"/>
    </source>
</evidence>
<dbReference type="InterPro" id="IPR023468">
    <property type="entry name" value="Riboflavin_kinase"/>
</dbReference>
<keyword evidence="11 15" id="KW-0067">ATP-binding</keyword>
<comment type="catalytic activity">
    <reaction evidence="13 15">
        <text>riboflavin + ATP = FMN + ADP + H(+)</text>
        <dbReference type="Rhea" id="RHEA:14357"/>
        <dbReference type="ChEBI" id="CHEBI:15378"/>
        <dbReference type="ChEBI" id="CHEBI:30616"/>
        <dbReference type="ChEBI" id="CHEBI:57986"/>
        <dbReference type="ChEBI" id="CHEBI:58210"/>
        <dbReference type="ChEBI" id="CHEBI:456216"/>
        <dbReference type="EC" id="2.7.1.26"/>
    </reaction>
</comment>
<evidence type="ECO:0000256" key="13">
    <source>
        <dbReference type="ARBA" id="ARBA00047880"/>
    </source>
</evidence>
<evidence type="ECO:0000256" key="9">
    <source>
        <dbReference type="ARBA" id="ARBA00022777"/>
    </source>
</evidence>
<evidence type="ECO:0000259" key="16">
    <source>
        <dbReference type="SMART" id="SM00904"/>
    </source>
</evidence>
<evidence type="ECO:0000256" key="14">
    <source>
        <dbReference type="ARBA" id="ARBA00049494"/>
    </source>
</evidence>
<evidence type="ECO:0000256" key="2">
    <source>
        <dbReference type="ARBA" id="ARBA00004726"/>
    </source>
</evidence>
<dbReference type="NCBIfam" id="NF004160">
    <property type="entry name" value="PRK05627.1-3"/>
    <property type="match status" value="1"/>
</dbReference>
<dbReference type="EMBL" id="BMXI01000015">
    <property type="protein sequence ID" value="GHC62506.1"/>
    <property type="molecule type" value="Genomic_DNA"/>
</dbReference>
<dbReference type="InterPro" id="IPR002606">
    <property type="entry name" value="Riboflavin_kinase_bac"/>
</dbReference>
<reference evidence="17" key="2">
    <citation type="submission" date="2020-09" db="EMBL/GenBank/DDBJ databases">
        <authorList>
            <person name="Sun Q."/>
            <person name="Kim S."/>
        </authorList>
    </citation>
    <scope>NUCLEOTIDE SEQUENCE</scope>
    <source>
        <strain evidence="17">KCTC 12988</strain>
    </source>
</reference>
<dbReference type="SUPFAM" id="SSF52374">
    <property type="entry name" value="Nucleotidylyl transferase"/>
    <property type="match status" value="1"/>
</dbReference>
<comment type="function">
    <text evidence="1">Catalyzes the phosphorylation of riboflavin to FMN followed by the adenylation of FMN to FAD.</text>
</comment>
<comment type="pathway">
    <text evidence="2 15">Cofactor biosynthesis; FAD biosynthesis; FAD from FMN: step 1/1.</text>
</comment>
<dbReference type="InterPro" id="IPR023465">
    <property type="entry name" value="Riboflavin_kinase_dom_sf"/>
</dbReference>
<dbReference type="InterPro" id="IPR014729">
    <property type="entry name" value="Rossmann-like_a/b/a_fold"/>
</dbReference>
<proteinExistence type="inferred from homology"/>
<dbReference type="Pfam" id="PF01687">
    <property type="entry name" value="Flavokinase"/>
    <property type="match status" value="1"/>
</dbReference>
<protein>
    <recommendedName>
        <fullName evidence="15">Riboflavin biosynthesis protein</fullName>
    </recommendedName>
    <domain>
        <recommendedName>
            <fullName evidence="15">Riboflavin kinase</fullName>
            <ecNumber evidence="15">2.7.1.26</ecNumber>
        </recommendedName>
        <alternativeName>
            <fullName evidence="15">Flavokinase</fullName>
        </alternativeName>
    </domain>
    <domain>
        <recommendedName>
            <fullName evidence="15">FMN adenylyltransferase</fullName>
            <ecNumber evidence="15">2.7.7.2</ecNumber>
        </recommendedName>
        <alternativeName>
            <fullName evidence="15">FAD pyrophosphorylase</fullName>
        </alternativeName>
        <alternativeName>
            <fullName evidence="15">FAD synthase</fullName>
        </alternativeName>
    </domain>
</protein>
<evidence type="ECO:0000256" key="8">
    <source>
        <dbReference type="ARBA" id="ARBA00022741"/>
    </source>
</evidence>
<dbReference type="PANTHER" id="PTHR22749">
    <property type="entry name" value="RIBOFLAVIN KINASE/FMN ADENYLYLTRANSFERASE"/>
    <property type="match status" value="1"/>
</dbReference>
<dbReference type="Gene3D" id="2.40.30.30">
    <property type="entry name" value="Riboflavin kinase-like"/>
    <property type="match status" value="1"/>
</dbReference>
<dbReference type="GO" id="GO:0006747">
    <property type="term" value="P:FAD biosynthetic process"/>
    <property type="evidence" value="ECO:0007669"/>
    <property type="project" value="UniProtKB-UniRule"/>
</dbReference>
<dbReference type="AlphaFoldDB" id="A0A918TTC9"/>
<evidence type="ECO:0000256" key="6">
    <source>
        <dbReference type="ARBA" id="ARBA00022679"/>
    </source>
</evidence>
<accession>A0A918TTC9</accession>
<evidence type="ECO:0000256" key="4">
    <source>
        <dbReference type="ARBA" id="ARBA00022630"/>
    </source>
</evidence>
<evidence type="ECO:0000313" key="18">
    <source>
        <dbReference type="Proteomes" id="UP000644507"/>
    </source>
</evidence>
<dbReference type="EC" id="2.7.7.2" evidence="15"/>
<gene>
    <name evidence="17" type="primary">ribF</name>
    <name evidence="17" type="ORF">GCM10007100_32420</name>
</gene>
<dbReference type="SUPFAM" id="SSF82114">
    <property type="entry name" value="Riboflavin kinase-like"/>
    <property type="match status" value="1"/>
</dbReference>
<dbReference type="PIRSF" id="PIRSF004491">
    <property type="entry name" value="FAD_Synth"/>
    <property type="match status" value="1"/>
</dbReference>
<comment type="similarity">
    <text evidence="15">Belongs to the ribF family.</text>
</comment>
<dbReference type="GO" id="GO:0003919">
    <property type="term" value="F:FMN adenylyltransferase activity"/>
    <property type="evidence" value="ECO:0007669"/>
    <property type="project" value="UniProtKB-UniRule"/>
</dbReference>
<dbReference type="GO" id="GO:0008531">
    <property type="term" value="F:riboflavin kinase activity"/>
    <property type="evidence" value="ECO:0007669"/>
    <property type="project" value="UniProtKB-UniRule"/>
</dbReference>
<dbReference type="FunFam" id="3.40.50.620:FF:000021">
    <property type="entry name" value="Riboflavin biosynthesis protein"/>
    <property type="match status" value="1"/>
</dbReference>
<comment type="caution">
    <text evidence="17">The sequence shown here is derived from an EMBL/GenBank/DDBJ whole genome shotgun (WGS) entry which is preliminary data.</text>
</comment>
<dbReference type="SMART" id="SM00904">
    <property type="entry name" value="Flavokinase"/>
    <property type="match status" value="1"/>
</dbReference>
<evidence type="ECO:0000256" key="12">
    <source>
        <dbReference type="ARBA" id="ARBA00023268"/>
    </source>
</evidence>
<dbReference type="CDD" id="cd02064">
    <property type="entry name" value="FAD_synthetase_N"/>
    <property type="match status" value="1"/>
</dbReference>
<keyword evidence="7 15" id="KW-0548">Nucleotidyltransferase</keyword>
<evidence type="ECO:0000256" key="10">
    <source>
        <dbReference type="ARBA" id="ARBA00022827"/>
    </source>
</evidence>
<dbReference type="GO" id="GO:0009398">
    <property type="term" value="P:FMN biosynthetic process"/>
    <property type="evidence" value="ECO:0007669"/>
    <property type="project" value="UniProtKB-UniRule"/>
</dbReference>
<keyword evidence="18" id="KW-1185">Reference proteome</keyword>
<feature type="domain" description="Riboflavin kinase" evidence="16">
    <location>
        <begin position="183"/>
        <end position="307"/>
    </location>
</feature>
<evidence type="ECO:0000313" key="17">
    <source>
        <dbReference type="EMBL" id="GHC62506.1"/>
    </source>
</evidence>
<evidence type="ECO:0000256" key="5">
    <source>
        <dbReference type="ARBA" id="ARBA00022643"/>
    </source>
</evidence>
<keyword evidence="6 15" id="KW-0808">Transferase</keyword>
<dbReference type="EC" id="2.7.1.26" evidence="15"/>
<sequence>MFQRLAFSDLATIRQPLSLALGVFDGVHLGHQAVMARAVERAREAGGLAGVLTFEPHPIQVLAPERAPRRLLASLEHKERLLEDLGLDLLVVVEFTREFASWSAGDFLAELRRAERLHSLAMGRDWCFGKNRGGNVELLEKFGQEHGVAIDAVSAVMVAGERISSTRIRQALRDGNLAAAEEMLGRLYSVMGTVSEGKKLGRELGFPTANLVPQSEQLPPDGVWAVEARWDGAWHPAVANLGRRPTVGGDEDRMLEVHLLSWQGDLYGKELEVRFRQFLRGEKKFDGLEALKEQIGRDVESARKLLVG</sequence>
<organism evidence="17 18">
    <name type="scientific">Roseibacillus persicicus</name>
    <dbReference type="NCBI Taxonomy" id="454148"/>
    <lineage>
        <taxon>Bacteria</taxon>
        <taxon>Pseudomonadati</taxon>
        <taxon>Verrucomicrobiota</taxon>
        <taxon>Verrucomicrobiia</taxon>
        <taxon>Verrucomicrobiales</taxon>
        <taxon>Verrucomicrobiaceae</taxon>
        <taxon>Roseibacillus</taxon>
    </lineage>
</organism>
<comment type="pathway">
    <text evidence="3 15">Cofactor biosynthesis; FMN biosynthesis; FMN from riboflavin (ATP route): step 1/1.</text>
</comment>
<dbReference type="RefSeq" id="WP_189572249.1">
    <property type="nucleotide sequence ID" value="NZ_BMXI01000015.1"/>
</dbReference>
<evidence type="ECO:0000256" key="3">
    <source>
        <dbReference type="ARBA" id="ARBA00005201"/>
    </source>
</evidence>
<dbReference type="Pfam" id="PF06574">
    <property type="entry name" value="FAD_syn"/>
    <property type="match status" value="1"/>
</dbReference>
<dbReference type="Proteomes" id="UP000644507">
    <property type="component" value="Unassembled WGS sequence"/>
</dbReference>
<evidence type="ECO:0000256" key="15">
    <source>
        <dbReference type="PIRNR" id="PIRNR004491"/>
    </source>
</evidence>
<evidence type="ECO:0000256" key="1">
    <source>
        <dbReference type="ARBA" id="ARBA00002121"/>
    </source>
</evidence>
<dbReference type="InterPro" id="IPR015865">
    <property type="entry name" value="Riboflavin_kinase_bac/euk"/>
</dbReference>
<reference evidence="17" key="1">
    <citation type="journal article" date="2014" name="Int. J. Syst. Evol. Microbiol.">
        <title>Complete genome sequence of Corynebacterium casei LMG S-19264T (=DSM 44701T), isolated from a smear-ripened cheese.</title>
        <authorList>
            <consortium name="US DOE Joint Genome Institute (JGI-PGF)"/>
            <person name="Walter F."/>
            <person name="Albersmeier A."/>
            <person name="Kalinowski J."/>
            <person name="Ruckert C."/>
        </authorList>
    </citation>
    <scope>NUCLEOTIDE SEQUENCE</scope>
    <source>
        <strain evidence="17">KCTC 12988</strain>
    </source>
</reference>
<keyword evidence="4 15" id="KW-0285">Flavoprotein</keyword>
<keyword evidence="10 15" id="KW-0274">FAD</keyword>
<dbReference type="GO" id="GO:0005524">
    <property type="term" value="F:ATP binding"/>
    <property type="evidence" value="ECO:0007669"/>
    <property type="project" value="UniProtKB-UniRule"/>
</dbReference>
<name>A0A918TTC9_9BACT</name>
<dbReference type="GO" id="GO:0009231">
    <property type="term" value="P:riboflavin biosynthetic process"/>
    <property type="evidence" value="ECO:0007669"/>
    <property type="project" value="InterPro"/>
</dbReference>
<keyword evidence="9 15" id="KW-0418">Kinase</keyword>
<comment type="catalytic activity">
    <reaction evidence="14 15">
        <text>FMN + ATP + H(+) = FAD + diphosphate</text>
        <dbReference type="Rhea" id="RHEA:17237"/>
        <dbReference type="ChEBI" id="CHEBI:15378"/>
        <dbReference type="ChEBI" id="CHEBI:30616"/>
        <dbReference type="ChEBI" id="CHEBI:33019"/>
        <dbReference type="ChEBI" id="CHEBI:57692"/>
        <dbReference type="ChEBI" id="CHEBI:58210"/>
        <dbReference type="EC" id="2.7.7.2"/>
    </reaction>
</comment>
<dbReference type="NCBIfam" id="TIGR00083">
    <property type="entry name" value="ribF"/>
    <property type="match status" value="1"/>
</dbReference>
<evidence type="ECO:0000256" key="11">
    <source>
        <dbReference type="ARBA" id="ARBA00022840"/>
    </source>
</evidence>
<dbReference type="InterPro" id="IPR015864">
    <property type="entry name" value="FAD_synthase"/>
</dbReference>